<proteinExistence type="predicted"/>
<evidence type="ECO:0000313" key="2">
    <source>
        <dbReference type="Proteomes" id="UP001621964"/>
    </source>
</evidence>
<protein>
    <submittedName>
        <fullName evidence="1">Uncharacterized protein</fullName>
    </submittedName>
</protein>
<dbReference type="RefSeq" id="WP_405387326.1">
    <property type="nucleotide sequence ID" value="NZ_JBJGEB010000032.1"/>
</dbReference>
<gene>
    <name evidence="1" type="ORF">ACI43T_11950</name>
</gene>
<name>A0ABW8Q7K6_9NEIS</name>
<keyword evidence="2" id="KW-1185">Reference proteome</keyword>
<dbReference type="Proteomes" id="UP001621964">
    <property type="component" value="Unassembled WGS sequence"/>
</dbReference>
<evidence type="ECO:0000313" key="1">
    <source>
        <dbReference type="EMBL" id="MFK7643180.1"/>
    </source>
</evidence>
<comment type="caution">
    <text evidence="1">The sequence shown here is derived from an EMBL/GenBank/DDBJ whole genome shotgun (WGS) entry which is preliminary data.</text>
</comment>
<dbReference type="EMBL" id="JBJGEB010000032">
    <property type="protein sequence ID" value="MFK7643180.1"/>
    <property type="molecule type" value="Genomic_DNA"/>
</dbReference>
<reference evidence="1 2" key="1">
    <citation type="submission" date="2024-11" db="EMBL/GenBank/DDBJ databases">
        <authorList>
            <person name="Mikucki A.G."/>
            <person name="Kahler C.M."/>
        </authorList>
    </citation>
    <scope>NUCLEOTIDE SEQUENCE [LARGE SCALE GENOMIC DNA]</scope>
    <source>
        <strain evidence="1 2">EXNM717</strain>
    </source>
</reference>
<accession>A0ABW8Q7K6</accession>
<sequence>MFRGEDGNLYVNRLGAALLAGREMVRYHYDGRGDLTAVYGRGGKKLRGFAYRNHIMIEHSQPEGLVSRYRYDTYDTSGKVLCNTTNTGEEWNEPSIIVT</sequence>
<organism evidence="1 2">
    <name type="scientific">Neisseria oralis</name>
    <dbReference type="NCBI Taxonomy" id="1107316"/>
    <lineage>
        <taxon>Bacteria</taxon>
        <taxon>Pseudomonadati</taxon>
        <taxon>Pseudomonadota</taxon>
        <taxon>Betaproteobacteria</taxon>
        <taxon>Neisseriales</taxon>
        <taxon>Neisseriaceae</taxon>
        <taxon>Neisseria</taxon>
    </lineage>
</organism>